<dbReference type="Proteomes" id="UP000184330">
    <property type="component" value="Unassembled WGS sequence"/>
</dbReference>
<dbReference type="STRING" id="576137.A0A1L7XFD8"/>
<dbReference type="EMBL" id="FJOG01000024">
    <property type="protein sequence ID" value="CZR63744.1"/>
    <property type="molecule type" value="Genomic_DNA"/>
</dbReference>
<organism evidence="1 2">
    <name type="scientific">Phialocephala subalpina</name>
    <dbReference type="NCBI Taxonomy" id="576137"/>
    <lineage>
        <taxon>Eukaryota</taxon>
        <taxon>Fungi</taxon>
        <taxon>Dikarya</taxon>
        <taxon>Ascomycota</taxon>
        <taxon>Pezizomycotina</taxon>
        <taxon>Leotiomycetes</taxon>
        <taxon>Helotiales</taxon>
        <taxon>Mollisiaceae</taxon>
        <taxon>Phialocephala</taxon>
        <taxon>Phialocephala fortinii species complex</taxon>
    </lineage>
</organism>
<reference evidence="1 2" key="1">
    <citation type="submission" date="2016-03" db="EMBL/GenBank/DDBJ databases">
        <authorList>
            <person name="Ploux O."/>
        </authorList>
    </citation>
    <scope>NUCLEOTIDE SEQUENCE [LARGE SCALE GENOMIC DNA]</scope>
    <source>
        <strain evidence="1 2">UAMH 11012</strain>
    </source>
</reference>
<sequence length="346" mass="39604">MSKAWKNVRCLVIPVSAPKGSRIFQYRQFDHHNWVHGTERESCNRLRAEASDGNFSEEYVGFQDPLRKAHHEYRRRFTEQQAALEDGQFVRAIAAATGRMPGVKRLEVQDFDDSAEHRISADQHAIQLPIAIHKAGTSIPGFWVEVSPTENFYALAPTREQRHDISAAVQQLKCFTFRPVGRSTKQEPVREPREFKAIEKYIKLFADTAALQHLSIWTEELWQVTPTVSLGPVINARPWPNLRFAGWIGLSLYLTELERGLENLSQTVLSLIIKDMHLLSGNWVEALDILRRKRPRSLTRPLEFETPSGAECEGMSQEAYEVVFKTDFINSVDTSLAERYIRGSID</sequence>
<evidence type="ECO:0000313" key="1">
    <source>
        <dbReference type="EMBL" id="CZR63744.1"/>
    </source>
</evidence>
<keyword evidence="2" id="KW-1185">Reference proteome</keyword>
<dbReference type="AlphaFoldDB" id="A0A1L7XFD8"/>
<name>A0A1L7XFD8_9HELO</name>
<dbReference type="OrthoDB" id="3759773at2759"/>
<proteinExistence type="predicted"/>
<evidence type="ECO:0000313" key="2">
    <source>
        <dbReference type="Proteomes" id="UP000184330"/>
    </source>
</evidence>
<accession>A0A1L7XFD8</accession>
<protein>
    <submittedName>
        <fullName evidence="1">Uncharacterized protein</fullName>
    </submittedName>
</protein>
<gene>
    <name evidence="1" type="ORF">PAC_13641</name>
</gene>